<evidence type="ECO:0000313" key="5">
    <source>
        <dbReference type="Proteomes" id="UP000321181"/>
    </source>
</evidence>
<proteinExistence type="predicted"/>
<dbReference type="GO" id="GO:0016787">
    <property type="term" value="F:hydrolase activity"/>
    <property type="evidence" value="ECO:0007669"/>
    <property type="project" value="UniProtKB-KW"/>
</dbReference>
<dbReference type="PANTHER" id="PTHR43037">
    <property type="entry name" value="UNNAMED PRODUCT-RELATED"/>
    <property type="match status" value="1"/>
</dbReference>
<keyword evidence="5" id="KW-1185">Reference proteome</keyword>
<name>A0A512DEY6_9CELL</name>
<organism evidence="4 5">
    <name type="scientific">Cellulomonas aerilata</name>
    <dbReference type="NCBI Taxonomy" id="515326"/>
    <lineage>
        <taxon>Bacteria</taxon>
        <taxon>Bacillati</taxon>
        <taxon>Actinomycetota</taxon>
        <taxon>Actinomycetes</taxon>
        <taxon>Micrococcales</taxon>
        <taxon>Cellulomonadaceae</taxon>
        <taxon>Cellulomonas</taxon>
    </lineage>
</organism>
<evidence type="ECO:0000256" key="1">
    <source>
        <dbReference type="ARBA" id="ARBA00022729"/>
    </source>
</evidence>
<comment type="caution">
    <text evidence="4">The sequence shown here is derived from an EMBL/GenBank/DDBJ whole genome shotgun (WGS) entry which is preliminary data.</text>
</comment>
<evidence type="ECO:0000256" key="2">
    <source>
        <dbReference type="ARBA" id="ARBA00022801"/>
    </source>
</evidence>
<dbReference type="SUPFAM" id="SSF53474">
    <property type="entry name" value="alpha/beta-Hydrolases"/>
    <property type="match status" value="1"/>
</dbReference>
<accession>A0A512DEY6</accession>
<dbReference type="AlphaFoldDB" id="A0A512DEY6"/>
<gene>
    <name evidence="4" type="ORF">CAE01nite_27460</name>
</gene>
<dbReference type="EMBL" id="BJYY01000017">
    <property type="protein sequence ID" value="GEO35021.1"/>
    <property type="molecule type" value="Genomic_DNA"/>
</dbReference>
<dbReference type="Proteomes" id="UP000321181">
    <property type="component" value="Unassembled WGS sequence"/>
</dbReference>
<dbReference type="InterPro" id="IPR050955">
    <property type="entry name" value="Plant_Biomass_Hydrol_Est"/>
</dbReference>
<evidence type="ECO:0000313" key="4">
    <source>
        <dbReference type="EMBL" id="GEO35021.1"/>
    </source>
</evidence>
<feature type="region of interest" description="Disordered" evidence="3">
    <location>
        <begin position="1"/>
        <end position="76"/>
    </location>
</feature>
<keyword evidence="2" id="KW-0378">Hydrolase</keyword>
<dbReference type="PANTHER" id="PTHR43037:SF5">
    <property type="entry name" value="FERULOYL ESTERASE"/>
    <property type="match status" value="1"/>
</dbReference>
<evidence type="ECO:0000256" key="3">
    <source>
        <dbReference type="SAM" id="MobiDB-lite"/>
    </source>
</evidence>
<protein>
    <recommendedName>
        <fullName evidence="6">Phospholipase/carboxylesterase/thioesterase domain-containing protein</fullName>
    </recommendedName>
</protein>
<reference evidence="4 5" key="1">
    <citation type="submission" date="2019-07" db="EMBL/GenBank/DDBJ databases">
        <title>Whole genome shotgun sequence of Cellulomonas aerilata NBRC 106308.</title>
        <authorList>
            <person name="Hosoyama A."/>
            <person name="Uohara A."/>
            <person name="Ohji S."/>
            <person name="Ichikawa N."/>
        </authorList>
    </citation>
    <scope>NUCLEOTIDE SEQUENCE [LARGE SCALE GENOMIC DNA]</scope>
    <source>
        <strain evidence="4 5">NBRC 106308</strain>
    </source>
</reference>
<keyword evidence="1" id="KW-0732">Signal</keyword>
<sequence>MSGPGRAALRVAAGPVADRPVAAEPRGTDPPGEERPMAQHEAAGPAGAGPGRLTSRPGPARTPSPPPRSTTEGLVRLPLPSRQPPLLLVPGAAEGPRPLVVFFHGAGGHGQGSLGSVEAVAAERGLLVLLPTSAGATWDLVTGPPGQDVAALDLALAEVFSAYDVDRVAFAGFSDGGSYALSIGLANGDLGEAVLAFSPGFAAPPSQVGAPRVFVAHGDADAVLPVARCGRRVARTLDGAGYDVRYEEFAGGHVVPPRLVDAAVDWWLADAGG</sequence>
<dbReference type="Gene3D" id="3.40.50.1820">
    <property type="entry name" value="alpha/beta hydrolase"/>
    <property type="match status" value="1"/>
</dbReference>
<dbReference type="InterPro" id="IPR029058">
    <property type="entry name" value="AB_hydrolase_fold"/>
</dbReference>
<evidence type="ECO:0008006" key="6">
    <source>
        <dbReference type="Google" id="ProtNLM"/>
    </source>
</evidence>